<proteinExistence type="inferred from homology"/>
<evidence type="ECO:0000256" key="6">
    <source>
        <dbReference type="ARBA" id="ARBA00023237"/>
    </source>
</evidence>
<feature type="chain" id="PRO_5012527046" description="Flagellar L-ring protein" evidence="8">
    <location>
        <begin position="23"/>
        <end position="239"/>
    </location>
</feature>
<evidence type="ECO:0000256" key="3">
    <source>
        <dbReference type="ARBA" id="ARBA00022729"/>
    </source>
</evidence>
<protein>
    <recommendedName>
        <fullName evidence="7">Flagellar L-ring protein</fullName>
    </recommendedName>
    <alternativeName>
        <fullName evidence="7">Basal body L-ring protein</fullName>
    </alternativeName>
</protein>
<evidence type="ECO:0000256" key="7">
    <source>
        <dbReference type="HAMAP-Rule" id="MF_00415"/>
    </source>
</evidence>
<keyword evidence="9" id="KW-0282">Flagellum</keyword>
<keyword evidence="10" id="KW-1185">Reference proteome</keyword>
<comment type="similarity">
    <text evidence="2 7">Belongs to the FlgH family.</text>
</comment>
<keyword evidence="3 7" id="KW-0732">Signal</keyword>
<evidence type="ECO:0000313" key="9">
    <source>
        <dbReference type="EMBL" id="SKA86546.1"/>
    </source>
</evidence>
<name>A0A1T4XAE1_9BACT</name>
<dbReference type="EMBL" id="FUYC01000009">
    <property type="protein sequence ID" value="SKA86546.1"/>
    <property type="molecule type" value="Genomic_DNA"/>
</dbReference>
<keyword evidence="7" id="KW-0449">Lipoprotein</keyword>
<accession>A0A1T4XAE1</accession>
<dbReference type="Pfam" id="PF02107">
    <property type="entry name" value="FlgH"/>
    <property type="match status" value="1"/>
</dbReference>
<keyword evidence="9" id="KW-0966">Cell projection</keyword>
<dbReference type="GO" id="GO:0003774">
    <property type="term" value="F:cytoskeletal motor activity"/>
    <property type="evidence" value="ECO:0007669"/>
    <property type="project" value="InterPro"/>
</dbReference>
<evidence type="ECO:0000256" key="1">
    <source>
        <dbReference type="ARBA" id="ARBA00002591"/>
    </source>
</evidence>
<keyword evidence="6 7" id="KW-0998">Cell outer membrane</keyword>
<dbReference type="STRING" id="1121449.SAMN02745704_01961"/>
<comment type="subcellular location">
    <subcellularLocation>
        <location evidence="7">Cell outer membrane</location>
        <topology evidence="7">Lipid-anchor</topology>
    </subcellularLocation>
    <subcellularLocation>
        <location evidence="7">Bacterial flagellum basal body</location>
    </subcellularLocation>
</comment>
<evidence type="ECO:0000256" key="5">
    <source>
        <dbReference type="ARBA" id="ARBA00023143"/>
    </source>
</evidence>
<keyword evidence="4 7" id="KW-0472">Membrane</keyword>
<comment type="subunit">
    <text evidence="7">The basal body constitutes a major portion of the flagellar organelle and consists of four rings (L,P,S, and M) mounted on a central rod.</text>
</comment>
<dbReference type="GO" id="GO:0071973">
    <property type="term" value="P:bacterial-type flagellum-dependent cell motility"/>
    <property type="evidence" value="ECO:0007669"/>
    <property type="project" value="InterPro"/>
</dbReference>
<dbReference type="HAMAP" id="MF_00415">
    <property type="entry name" value="FlgH"/>
    <property type="match status" value="1"/>
</dbReference>
<keyword evidence="9" id="KW-0969">Cilium</keyword>
<dbReference type="PRINTS" id="PR01008">
    <property type="entry name" value="FLGLRINGFLGH"/>
</dbReference>
<dbReference type="GO" id="GO:0009427">
    <property type="term" value="C:bacterial-type flagellum basal body, distal rod, L ring"/>
    <property type="evidence" value="ECO:0007669"/>
    <property type="project" value="InterPro"/>
</dbReference>
<evidence type="ECO:0000313" key="10">
    <source>
        <dbReference type="Proteomes" id="UP000190027"/>
    </source>
</evidence>
<keyword evidence="5 7" id="KW-0975">Bacterial flagellum</keyword>
<gene>
    <name evidence="7" type="primary">flgH</name>
    <name evidence="9" type="ORF">SAMN02745704_01961</name>
</gene>
<evidence type="ECO:0000256" key="8">
    <source>
        <dbReference type="SAM" id="SignalP"/>
    </source>
</evidence>
<sequence length="239" mass="26079">MMTCNKHWAGFFRLTVALTAFALLAGCAAKSDPTPMPVLSEPAYEEPEPMDNPGSLFTPNTAEFLYDDNRAHRVGDIVMVVVSEVTDASQKAETTTDRTSDNQYGITSLPGTDTLVGGALDTVGLQPGLSIESNNANEFEGTGETTRESELSATVASRIVRMLPGRVMQVEGARRVRVNNETQILVVRGLVRTRDIRADNSVPSSYLAEAQIELYGEGVLSDKQRPGWLTRILDNVWPF</sequence>
<dbReference type="PANTHER" id="PTHR34933">
    <property type="entry name" value="FLAGELLAR L-RING PROTEIN"/>
    <property type="match status" value="1"/>
</dbReference>
<dbReference type="Proteomes" id="UP000190027">
    <property type="component" value="Unassembled WGS sequence"/>
</dbReference>
<dbReference type="InterPro" id="IPR000527">
    <property type="entry name" value="Flag_Lring"/>
</dbReference>
<dbReference type="AlphaFoldDB" id="A0A1T4XAE1"/>
<evidence type="ECO:0000256" key="2">
    <source>
        <dbReference type="ARBA" id="ARBA00006929"/>
    </source>
</evidence>
<organism evidence="9 10">
    <name type="scientific">Paucidesulfovibrio gracilis DSM 16080</name>
    <dbReference type="NCBI Taxonomy" id="1121449"/>
    <lineage>
        <taxon>Bacteria</taxon>
        <taxon>Pseudomonadati</taxon>
        <taxon>Thermodesulfobacteriota</taxon>
        <taxon>Desulfovibrionia</taxon>
        <taxon>Desulfovibrionales</taxon>
        <taxon>Desulfovibrionaceae</taxon>
        <taxon>Paucidesulfovibrio</taxon>
    </lineage>
</organism>
<feature type="signal peptide" evidence="8">
    <location>
        <begin position="1"/>
        <end position="22"/>
    </location>
</feature>
<dbReference type="GO" id="GO:0009279">
    <property type="term" value="C:cell outer membrane"/>
    <property type="evidence" value="ECO:0007669"/>
    <property type="project" value="UniProtKB-SubCell"/>
</dbReference>
<dbReference type="PANTHER" id="PTHR34933:SF1">
    <property type="entry name" value="FLAGELLAR L-RING PROTEIN"/>
    <property type="match status" value="1"/>
</dbReference>
<dbReference type="PROSITE" id="PS51257">
    <property type="entry name" value="PROKAR_LIPOPROTEIN"/>
    <property type="match status" value="1"/>
</dbReference>
<evidence type="ECO:0000256" key="4">
    <source>
        <dbReference type="ARBA" id="ARBA00023136"/>
    </source>
</evidence>
<comment type="function">
    <text evidence="1 7">Assembles around the rod to form the L-ring and probably protects the motor/basal body from shearing forces during rotation.</text>
</comment>
<reference evidence="9 10" key="1">
    <citation type="submission" date="2017-02" db="EMBL/GenBank/DDBJ databases">
        <authorList>
            <person name="Peterson S.W."/>
        </authorList>
    </citation>
    <scope>NUCLEOTIDE SEQUENCE [LARGE SCALE GENOMIC DNA]</scope>
    <source>
        <strain evidence="9 10">DSM 16080</strain>
    </source>
</reference>